<evidence type="ECO:0000256" key="4">
    <source>
        <dbReference type="ARBA" id="ARBA00023163"/>
    </source>
</evidence>
<evidence type="ECO:0000256" key="1">
    <source>
        <dbReference type="ARBA" id="ARBA00005820"/>
    </source>
</evidence>
<dbReference type="CDD" id="cd00383">
    <property type="entry name" value="trans_reg_C"/>
    <property type="match status" value="1"/>
</dbReference>
<dbReference type="PANTHER" id="PTHR35807">
    <property type="entry name" value="TRANSCRIPTIONAL REGULATOR REDD-RELATED"/>
    <property type="match status" value="1"/>
</dbReference>
<dbReference type="InterPro" id="IPR051677">
    <property type="entry name" value="AfsR-DnrI-RedD_regulator"/>
</dbReference>
<dbReference type="PANTHER" id="PTHR35807:SF1">
    <property type="entry name" value="TRANSCRIPTIONAL REGULATOR REDD"/>
    <property type="match status" value="1"/>
</dbReference>
<feature type="domain" description="OmpR/PhoB-type" evidence="6">
    <location>
        <begin position="1"/>
        <end position="99"/>
    </location>
</feature>
<protein>
    <recommendedName>
        <fullName evidence="6">OmpR/PhoB-type domain-containing protein</fullName>
    </recommendedName>
</protein>
<accession>A0ABP4RPJ4</accession>
<dbReference type="InterPro" id="IPR001867">
    <property type="entry name" value="OmpR/PhoB-type_DNA-bd"/>
</dbReference>
<comment type="caution">
    <text evidence="7">The sequence shown here is derived from an EMBL/GenBank/DDBJ whole genome shotgun (WGS) entry which is preliminary data.</text>
</comment>
<dbReference type="InterPro" id="IPR011990">
    <property type="entry name" value="TPR-like_helical_dom_sf"/>
</dbReference>
<gene>
    <name evidence="7" type="ORF">GCM10009765_02490</name>
</gene>
<keyword evidence="2" id="KW-0805">Transcription regulation</keyword>
<evidence type="ECO:0000313" key="7">
    <source>
        <dbReference type="EMBL" id="GAA1656539.1"/>
    </source>
</evidence>
<evidence type="ECO:0000256" key="5">
    <source>
        <dbReference type="PROSITE-ProRule" id="PRU01091"/>
    </source>
</evidence>
<sequence>MAANQLEFRALGPLEVTRDGLSLDLGPVRQQALLGVFLSRPNETLTADTLLHAVWGDDPPNSGTRVVPTYVYRLRQCLGPDVSALTAIERARGGYQLRVSWDLLDTERFERRIAEGHQARRAGDEQLARRLLASGLSYWRGVPFGSLPGPALAVRREYLTEYRLVALEDRIELDLRYGDPAAIVPEIRLLRAGYPARERFTAHLMYALWRCGRQAEAVDAYGETRRRLVRDLGVEPGTALRDLYCKILRDEGWNAPLR</sequence>
<proteinExistence type="inferred from homology"/>
<dbReference type="SMART" id="SM00862">
    <property type="entry name" value="Trans_reg_C"/>
    <property type="match status" value="1"/>
</dbReference>
<organism evidence="7 8">
    <name type="scientific">Fodinicola feengrottensis</name>
    <dbReference type="NCBI Taxonomy" id="435914"/>
    <lineage>
        <taxon>Bacteria</taxon>
        <taxon>Bacillati</taxon>
        <taxon>Actinomycetota</taxon>
        <taxon>Actinomycetes</taxon>
        <taxon>Mycobacteriales</taxon>
        <taxon>Fodinicola</taxon>
    </lineage>
</organism>
<dbReference type="InterPro" id="IPR016032">
    <property type="entry name" value="Sig_transdc_resp-reg_C-effctor"/>
</dbReference>
<dbReference type="CDD" id="cd15831">
    <property type="entry name" value="BTAD"/>
    <property type="match status" value="1"/>
</dbReference>
<evidence type="ECO:0000256" key="2">
    <source>
        <dbReference type="ARBA" id="ARBA00023015"/>
    </source>
</evidence>
<feature type="DNA-binding region" description="OmpR/PhoB-type" evidence="5">
    <location>
        <begin position="1"/>
        <end position="99"/>
    </location>
</feature>
<dbReference type="InterPro" id="IPR036388">
    <property type="entry name" value="WH-like_DNA-bd_sf"/>
</dbReference>
<evidence type="ECO:0000259" key="6">
    <source>
        <dbReference type="PROSITE" id="PS51755"/>
    </source>
</evidence>
<dbReference type="Pfam" id="PF00486">
    <property type="entry name" value="Trans_reg_C"/>
    <property type="match status" value="1"/>
</dbReference>
<dbReference type="EMBL" id="BAAANY010000001">
    <property type="protein sequence ID" value="GAA1656539.1"/>
    <property type="molecule type" value="Genomic_DNA"/>
</dbReference>
<keyword evidence="3 5" id="KW-0238">DNA-binding</keyword>
<dbReference type="Proteomes" id="UP001500618">
    <property type="component" value="Unassembled WGS sequence"/>
</dbReference>
<dbReference type="SUPFAM" id="SSF46894">
    <property type="entry name" value="C-terminal effector domain of the bipartite response regulators"/>
    <property type="match status" value="1"/>
</dbReference>
<dbReference type="SMART" id="SM01043">
    <property type="entry name" value="BTAD"/>
    <property type="match status" value="1"/>
</dbReference>
<dbReference type="RefSeq" id="WP_344306315.1">
    <property type="nucleotide sequence ID" value="NZ_BAAANY010000001.1"/>
</dbReference>
<dbReference type="Pfam" id="PF03704">
    <property type="entry name" value="BTAD"/>
    <property type="match status" value="1"/>
</dbReference>
<comment type="similarity">
    <text evidence="1">Belongs to the AfsR/DnrI/RedD regulatory family.</text>
</comment>
<keyword evidence="4" id="KW-0804">Transcription</keyword>
<keyword evidence="8" id="KW-1185">Reference proteome</keyword>
<dbReference type="InterPro" id="IPR005158">
    <property type="entry name" value="BTAD"/>
</dbReference>
<evidence type="ECO:0000313" key="8">
    <source>
        <dbReference type="Proteomes" id="UP001500618"/>
    </source>
</evidence>
<dbReference type="SUPFAM" id="SSF48452">
    <property type="entry name" value="TPR-like"/>
    <property type="match status" value="1"/>
</dbReference>
<dbReference type="Gene3D" id="1.25.40.10">
    <property type="entry name" value="Tetratricopeptide repeat domain"/>
    <property type="match status" value="1"/>
</dbReference>
<evidence type="ECO:0000256" key="3">
    <source>
        <dbReference type="ARBA" id="ARBA00023125"/>
    </source>
</evidence>
<dbReference type="PROSITE" id="PS51755">
    <property type="entry name" value="OMPR_PHOB"/>
    <property type="match status" value="1"/>
</dbReference>
<reference evidence="8" key="1">
    <citation type="journal article" date="2019" name="Int. J. Syst. Evol. Microbiol.">
        <title>The Global Catalogue of Microorganisms (GCM) 10K type strain sequencing project: providing services to taxonomists for standard genome sequencing and annotation.</title>
        <authorList>
            <consortium name="The Broad Institute Genomics Platform"/>
            <consortium name="The Broad Institute Genome Sequencing Center for Infectious Disease"/>
            <person name="Wu L."/>
            <person name="Ma J."/>
        </authorList>
    </citation>
    <scope>NUCLEOTIDE SEQUENCE [LARGE SCALE GENOMIC DNA]</scope>
    <source>
        <strain evidence="8">JCM 14718</strain>
    </source>
</reference>
<name>A0ABP4RPJ4_9ACTN</name>
<dbReference type="Gene3D" id="1.10.10.10">
    <property type="entry name" value="Winged helix-like DNA-binding domain superfamily/Winged helix DNA-binding domain"/>
    <property type="match status" value="1"/>
</dbReference>